<evidence type="ECO:0000313" key="2">
    <source>
        <dbReference type="EMBL" id="AJZ56880.1"/>
    </source>
</evidence>
<evidence type="ECO:0000313" key="3">
    <source>
        <dbReference type="Proteomes" id="UP000032614"/>
    </source>
</evidence>
<reference evidence="2 3" key="1">
    <citation type="journal article" date="2015" name="Genome Announc.">
        <title>Complete genome sequences for 59 burkholderia isolates, both pathogenic and near neighbor.</title>
        <authorList>
            <person name="Johnson S.L."/>
            <person name="Bishop-Lilly K.A."/>
            <person name="Ladner J.T."/>
            <person name="Daligault H.E."/>
            <person name="Davenport K.W."/>
            <person name="Jaissle J."/>
            <person name="Frey K.G."/>
            <person name="Koroleva G.I."/>
            <person name="Bruce D.C."/>
            <person name="Coyne S.R."/>
            <person name="Broomall S.M."/>
            <person name="Li P.E."/>
            <person name="Teshima H."/>
            <person name="Gibbons H.S."/>
            <person name="Palacios G.F."/>
            <person name="Rosenzweig C.N."/>
            <person name="Redden C.L."/>
            <person name="Xu Y."/>
            <person name="Minogue T.D."/>
            <person name="Chain P.S."/>
        </authorList>
    </citation>
    <scope>NUCLEOTIDE SEQUENCE [LARGE SCALE GENOMIC DNA]</scope>
    <source>
        <strain evidence="2 3">ATCC BAA-463</strain>
    </source>
</reference>
<dbReference type="AlphaFoldDB" id="A0AAU8STH1"/>
<gene>
    <name evidence="2" type="ORF">OI25_7771</name>
</gene>
<sequence length="171" mass="18732">MYLSAWELNTSPNGLRRSNQETPDSEEGGCPGPHCMRASRRIMYAAADAGVKPVPASLTELAGRKKHVRVFGRMTMGRVPNMGRHDGKTQLHVMPAFGAAWSANHASRRVRGASSRCARSGDWIFGNLHRSAFSGLFRPHRTGFPLHRIILRSAARASIVRILCPSCDQGA</sequence>
<feature type="compositionally biased region" description="Polar residues" evidence="1">
    <location>
        <begin position="8"/>
        <end position="22"/>
    </location>
</feature>
<evidence type="ECO:0000256" key="1">
    <source>
        <dbReference type="SAM" id="MobiDB-lite"/>
    </source>
</evidence>
<feature type="region of interest" description="Disordered" evidence="1">
    <location>
        <begin position="8"/>
        <end position="31"/>
    </location>
</feature>
<protein>
    <submittedName>
        <fullName evidence="2">Uncharacterized protein</fullName>
    </submittedName>
</protein>
<accession>A0AAU8STH1</accession>
<proteinExistence type="predicted"/>
<name>A0AAU8STH1_9BURK</name>
<organism evidence="2 3">
    <name type="scientific">Paraburkholderia fungorum</name>
    <dbReference type="NCBI Taxonomy" id="134537"/>
    <lineage>
        <taxon>Bacteria</taxon>
        <taxon>Pseudomonadati</taxon>
        <taxon>Pseudomonadota</taxon>
        <taxon>Betaproteobacteria</taxon>
        <taxon>Burkholderiales</taxon>
        <taxon>Burkholderiaceae</taxon>
        <taxon>Paraburkholderia</taxon>
    </lineage>
</organism>
<dbReference type="EMBL" id="CP010025">
    <property type="protein sequence ID" value="AJZ56880.1"/>
    <property type="molecule type" value="Genomic_DNA"/>
</dbReference>
<dbReference type="KEGG" id="bfn:OI25_7771"/>
<dbReference type="Proteomes" id="UP000032614">
    <property type="component" value="Chromosome 3"/>
</dbReference>